<organism evidence="4">
    <name type="scientific">Caenorhabditis remanei</name>
    <name type="common">Caenorhabditis vulgaris</name>
    <dbReference type="NCBI Taxonomy" id="31234"/>
    <lineage>
        <taxon>Eukaryota</taxon>
        <taxon>Metazoa</taxon>
        <taxon>Ecdysozoa</taxon>
        <taxon>Nematoda</taxon>
        <taxon>Chromadorea</taxon>
        <taxon>Rhabditida</taxon>
        <taxon>Rhabditina</taxon>
        <taxon>Rhabditomorpha</taxon>
        <taxon>Rhabditoidea</taxon>
        <taxon>Rhabditidae</taxon>
        <taxon>Peloderinae</taxon>
        <taxon>Caenorhabditis</taxon>
    </lineage>
</organism>
<keyword evidence="4" id="KW-1185">Reference proteome</keyword>
<dbReference type="AlphaFoldDB" id="E3M816"/>
<dbReference type="Pfam" id="PF08277">
    <property type="entry name" value="PAN_3"/>
    <property type="match status" value="1"/>
</dbReference>
<dbReference type="STRING" id="31234.E3M816"/>
<dbReference type="Proteomes" id="UP000008281">
    <property type="component" value="Unassembled WGS sequence"/>
</dbReference>
<evidence type="ECO:0000256" key="1">
    <source>
        <dbReference type="SAM" id="SignalP"/>
    </source>
</evidence>
<dbReference type="PANTHER" id="PTHR47629">
    <property type="entry name" value="C-TYPE LECTIN-RELATED"/>
    <property type="match status" value="1"/>
</dbReference>
<dbReference type="PANTHER" id="PTHR47629:SF1">
    <property type="entry name" value="C-TYPE LECTIN DOMAIN-CONTAINING PROTEIN-RELATED"/>
    <property type="match status" value="1"/>
</dbReference>
<dbReference type="InParanoid" id="E3M816"/>
<accession>E3M816</accession>
<dbReference type="OrthoDB" id="5855627at2759"/>
<feature type="signal peptide" evidence="1">
    <location>
        <begin position="1"/>
        <end position="22"/>
    </location>
</feature>
<protein>
    <recommendedName>
        <fullName evidence="2">PAN-3 domain-containing protein</fullName>
    </recommendedName>
</protein>
<sequence>MNEMIMNILLFLSVSVLSYVSSETKMMVVWGEPDSVESTIKNSSISWNSCIELCLLSQECIMAWQSTGTCYIYNYYAITSVSQTTSEYGSVVAWKVNSPYHQCPVGMNPPTFDNQNATGSIFVDYDPSDWPMYIDYNIYLDGNKWKMSYSVNRSCSGEFQDIITHQDGSAMCVTNWYSSNDGDFSFDRGIELCRENTAMLATLIYPEDFAWFQNDVLTNLRSKLFEPDSYSRFDGKRKVSCQATPSAPECIGVEGFDFINTPVPTFEHYNWVTNSSAQDTPDDNCLVVVFKGDEPPKVDVRGCSDTTTPLKSRLVFCSNVAWKLDAVDYD</sequence>
<dbReference type="FunCoup" id="E3M816">
    <property type="interactions" value="1764"/>
</dbReference>
<dbReference type="OMA" id="TPDDNCL"/>
<evidence type="ECO:0000313" key="3">
    <source>
        <dbReference type="EMBL" id="EFO93684.1"/>
    </source>
</evidence>
<feature type="domain" description="PAN-3" evidence="2">
    <location>
        <begin position="9"/>
        <end position="131"/>
    </location>
</feature>
<evidence type="ECO:0000313" key="4">
    <source>
        <dbReference type="Proteomes" id="UP000008281"/>
    </source>
</evidence>
<feature type="chain" id="PRO_5003176580" description="PAN-3 domain-containing protein" evidence="1">
    <location>
        <begin position="23"/>
        <end position="330"/>
    </location>
</feature>
<reference evidence="3" key="1">
    <citation type="submission" date="2007-07" db="EMBL/GenBank/DDBJ databases">
        <title>PCAP assembly of the Caenorhabditis remanei genome.</title>
        <authorList>
            <consortium name="The Caenorhabditis remanei Sequencing Consortium"/>
            <person name="Wilson R.K."/>
        </authorList>
    </citation>
    <scope>NUCLEOTIDE SEQUENCE [LARGE SCALE GENOMIC DNA]</scope>
    <source>
        <strain evidence="3">PB4641</strain>
    </source>
</reference>
<proteinExistence type="predicted"/>
<dbReference type="eggNOG" id="ENOG502R247">
    <property type="taxonomic scope" value="Eukaryota"/>
</dbReference>
<dbReference type="EMBL" id="DS268427">
    <property type="protein sequence ID" value="EFO93684.1"/>
    <property type="molecule type" value="Genomic_DNA"/>
</dbReference>
<dbReference type="HOGENOM" id="CLU_045736_1_0_1"/>
<dbReference type="SMART" id="SM00605">
    <property type="entry name" value="CW"/>
    <property type="match status" value="1"/>
</dbReference>
<evidence type="ECO:0000259" key="2">
    <source>
        <dbReference type="SMART" id="SM00605"/>
    </source>
</evidence>
<gene>
    <name evidence="3" type="ORF">CRE_12634</name>
</gene>
<name>E3M816_CAERE</name>
<keyword evidence="1" id="KW-0732">Signal</keyword>
<dbReference type="InterPro" id="IPR006583">
    <property type="entry name" value="PAN-3_domain"/>
</dbReference>